<protein>
    <recommendedName>
        <fullName evidence="1">Reverse transcriptase/retrotransposon-derived protein RNase H-like domain-containing protein</fullName>
    </recommendedName>
</protein>
<evidence type="ECO:0000313" key="2">
    <source>
        <dbReference type="EMBL" id="MBW0472945.1"/>
    </source>
</evidence>
<accession>A0A9Q3GN59</accession>
<dbReference type="SUPFAM" id="SSF56672">
    <property type="entry name" value="DNA/RNA polymerases"/>
    <property type="match status" value="1"/>
</dbReference>
<comment type="caution">
    <text evidence="2">The sequence shown here is derived from an EMBL/GenBank/DDBJ whole genome shotgun (WGS) entry which is preliminary data.</text>
</comment>
<evidence type="ECO:0000313" key="3">
    <source>
        <dbReference type="Proteomes" id="UP000765509"/>
    </source>
</evidence>
<evidence type="ECO:0000259" key="1">
    <source>
        <dbReference type="Pfam" id="PF17919"/>
    </source>
</evidence>
<organism evidence="2 3">
    <name type="scientific">Austropuccinia psidii MF-1</name>
    <dbReference type="NCBI Taxonomy" id="1389203"/>
    <lineage>
        <taxon>Eukaryota</taxon>
        <taxon>Fungi</taxon>
        <taxon>Dikarya</taxon>
        <taxon>Basidiomycota</taxon>
        <taxon>Pucciniomycotina</taxon>
        <taxon>Pucciniomycetes</taxon>
        <taxon>Pucciniales</taxon>
        <taxon>Sphaerophragmiaceae</taxon>
        <taxon>Austropuccinia</taxon>
    </lineage>
</organism>
<sequence>MDLSPSSYHDPLKELWDEEEEPDEIKTAMKVVPSAYLQYLDILFKKFSSLKSLLKKDSHFPLNEEPLRQFHQLKETFTIAPIFSYFNPSLPTILETDASTYALDAVLSQLSDSGKHPIAFDIHKLLQAELHSEIHEKELLGIVWALKG</sequence>
<name>A0A9Q3GN59_9BASI</name>
<keyword evidence="3" id="KW-1185">Reference proteome</keyword>
<dbReference type="Proteomes" id="UP000765509">
    <property type="component" value="Unassembled WGS sequence"/>
</dbReference>
<dbReference type="InterPro" id="IPR043502">
    <property type="entry name" value="DNA/RNA_pol_sf"/>
</dbReference>
<gene>
    <name evidence="2" type="ORF">O181_012660</name>
</gene>
<feature type="domain" description="Reverse transcriptase/retrotransposon-derived protein RNase H-like" evidence="1">
    <location>
        <begin position="64"/>
        <end position="147"/>
    </location>
</feature>
<dbReference type="AlphaFoldDB" id="A0A9Q3GN59"/>
<reference evidence="2" key="1">
    <citation type="submission" date="2021-03" db="EMBL/GenBank/DDBJ databases">
        <title>Draft genome sequence of rust myrtle Austropuccinia psidii MF-1, a brazilian biotype.</title>
        <authorList>
            <person name="Quecine M.C."/>
            <person name="Pachon D.M.R."/>
            <person name="Bonatelli M.L."/>
            <person name="Correr F.H."/>
            <person name="Franceschini L.M."/>
            <person name="Leite T.F."/>
            <person name="Margarido G.R.A."/>
            <person name="Almeida C.A."/>
            <person name="Ferrarezi J.A."/>
            <person name="Labate C.A."/>
        </authorList>
    </citation>
    <scope>NUCLEOTIDE SEQUENCE</scope>
    <source>
        <strain evidence="2">MF-1</strain>
    </source>
</reference>
<dbReference type="OrthoDB" id="3095879at2759"/>
<dbReference type="InterPro" id="IPR041577">
    <property type="entry name" value="RT_RNaseH_2"/>
</dbReference>
<dbReference type="PANTHER" id="PTHR34072">
    <property type="entry name" value="ENZYMATIC POLYPROTEIN-RELATED"/>
    <property type="match status" value="1"/>
</dbReference>
<dbReference type="EMBL" id="AVOT02003252">
    <property type="protein sequence ID" value="MBW0472945.1"/>
    <property type="molecule type" value="Genomic_DNA"/>
</dbReference>
<dbReference type="Pfam" id="PF17919">
    <property type="entry name" value="RT_RNaseH_2"/>
    <property type="match status" value="1"/>
</dbReference>
<proteinExistence type="predicted"/>